<keyword evidence="1" id="KW-0560">Oxidoreductase</keyword>
<dbReference type="RefSeq" id="WP_090215391.1">
    <property type="nucleotide sequence ID" value="NZ_CANLDO010000029.1"/>
</dbReference>
<sequence>MTAVLTTPSGASHGQYVFGTMQFGGRADATASREMFEACRTAGLRHFDTAWLYTDGQSETLLGEMIASCREDILLATKVGYSGGAGPANLDAQFETSRQRLNQDSVDLLYLHQFDPDTDLRATLGWFAEQKLKNRIRYVGLSNFAAWQVVKAAWAASELDLKIDVLQPMYSLVKRQAEVEILPMCKDLDITPIPYSPLGGGLLTGKYAKGESGRLTEDKRYAARYGQSWMYDCAKNLTKVAEREGVNPATLAVAWAAAHESNPTPILSARSEEQLRPSLKAAHYALTPALYEELAALSPRPAPATDRLEETTE</sequence>
<dbReference type="InterPro" id="IPR050523">
    <property type="entry name" value="AKR_Detox_Biosynth"/>
</dbReference>
<dbReference type="Pfam" id="PF00248">
    <property type="entry name" value="Aldo_ket_red"/>
    <property type="match status" value="1"/>
</dbReference>
<dbReference type="Gene3D" id="3.20.20.100">
    <property type="entry name" value="NADP-dependent oxidoreductase domain"/>
    <property type="match status" value="1"/>
</dbReference>
<name>A0A1G5PNP8_9RHOB</name>
<dbReference type="Proteomes" id="UP000198767">
    <property type="component" value="Unassembled WGS sequence"/>
</dbReference>
<evidence type="ECO:0000259" key="2">
    <source>
        <dbReference type="Pfam" id="PF00248"/>
    </source>
</evidence>
<dbReference type="InterPro" id="IPR023210">
    <property type="entry name" value="NADP_OxRdtase_dom"/>
</dbReference>
<gene>
    <name evidence="3" type="ORF">SAMN04488118_101416</name>
</gene>
<organism evidence="3 4">
    <name type="scientific">Epibacterium ulvae</name>
    <dbReference type="NCBI Taxonomy" id="1156985"/>
    <lineage>
        <taxon>Bacteria</taxon>
        <taxon>Pseudomonadati</taxon>
        <taxon>Pseudomonadota</taxon>
        <taxon>Alphaproteobacteria</taxon>
        <taxon>Rhodobacterales</taxon>
        <taxon>Roseobacteraceae</taxon>
        <taxon>Epibacterium</taxon>
    </lineage>
</organism>
<keyword evidence="4" id="KW-1185">Reference proteome</keyword>
<dbReference type="InterPro" id="IPR036812">
    <property type="entry name" value="NAD(P)_OxRdtase_dom_sf"/>
</dbReference>
<dbReference type="AlphaFoldDB" id="A0A1G5PNP8"/>
<dbReference type="OrthoDB" id="9803483at2"/>
<dbReference type="GO" id="GO:0005829">
    <property type="term" value="C:cytosol"/>
    <property type="evidence" value="ECO:0007669"/>
    <property type="project" value="TreeGrafter"/>
</dbReference>
<dbReference type="SUPFAM" id="SSF51430">
    <property type="entry name" value="NAD(P)-linked oxidoreductase"/>
    <property type="match status" value="1"/>
</dbReference>
<proteinExistence type="predicted"/>
<evidence type="ECO:0000256" key="1">
    <source>
        <dbReference type="ARBA" id="ARBA00023002"/>
    </source>
</evidence>
<dbReference type="GO" id="GO:0016491">
    <property type="term" value="F:oxidoreductase activity"/>
    <property type="evidence" value="ECO:0007669"/>
    <property type="project" value="UniProtKB-KW"/>
</dbReference>
<feature type="domain" description="NADP-dependent oxidoreductase" evidence="2">
    <location>
        <begin position="17"/>
        <end position="297"/>
    </location>
</feature>
<dbReference type="PANTHER" id="PTHR43364">
    <property type="entry name" value="NADH-SPECIFIC METHYLGLYOXAL REDUCTASE-RELATED"/>
    <property type="match status" value="1"/>
</dbReference>
<dbReference type="STRING" id="1156985.SAMN04488118_101416"/>
<evidence type="ECO:0000313" key="4">
    <source>
        <dbReference type="Proteomes" id="UP000198767"/>
    </source>
</evidence>
<dbReference type="EMBL" id="FMWG01000001">
    <property type="protein sequence ID" value="SCZ51078.1"/>
    <property type="molecule type" value="Genomic_DNA"/>
</dbReference>
<protein>
    <submittedName>
        <fullName evidence="3">Predicted oxidoreductase</fullName>
    </submittedName>
</protein>
<accession>A0A1G5PNP8</accession>
<dbReference type="PANTHER" id="PTHR43364:SF4">
    <property type="entry name" value="NAD(P)-LINKED OXIDOREDUCTASE SUPERFAMILY PROTEIN"/>
    <property type="match status" value="1"/>
</dbReference>
<reference evidence="3 4" key="1">
    <citation type="submission" date="2016-10" db="EMBL/GenBank/DDBJ databases">
        <authorList>
            <person name="de Groot N.N."/>
        </authorList>
    </citation>
    <scope>NUCLEOTIDE SEQUENCE [LARGE SCALE GENOMIC DNA]</scope>
    <source>
        <strain evidence="3 4">U95</strain>
    </source>
</reference>
<evidence type="ECO:0000313" key="3">
    <source>
        <dbReference type="EMBL" id="SCZ51078.1"/>
    </source>
</evidence>